<reference evidence="2 3" key="1">
    <citation type="journal article" date="2024" name="G3 (Bethesda)">
        <title>Genome assembly of Hibiscus sabdariffa L. provides insights into metabolisms of medicinal natural products.</title>
        <authorList>
            <person name="Kim T."/>
        </authorList>
    </citation>
    <scope>NUCLEOTIDE SEQUENCE [LARGE SCALE GENOMIC DNA]</scope>
    <source>
        <strain evidence="2">TK-2024</strain>
        <tissue evidence="2">Old leaves</tissue>
    </source>
</reference>
<evidence type="ECO:0000313" key="2">
    <source>
        <dbReference type="EMBL" id="KAK8537848.1"/>
    </source>
</evidence>
<keyword evidence="3" id="KW-1185">Reference proteome</keyword>
<dbReference type="Proteomes" id="UP001472677">
    <property type="component" value="Unassembled WGS sequence"/>
</dbReference>
<comment type="caution">
    <text evidence="2">The sequence shown here is derived from an EMBL/GenBank/DDBJ whole genome shotgun (WGS) entry which is preliminary data.</text>
</comment>
<organism evidence="2 3">
    <name type="scientific">Hibiscus sabdariffa</name>
    <name type="common">roselle</name>
    <dbReference type="NCBI Taxonomy" id="183260"/>
    <lineage>
        <taxon>Eukaryota</taxon>
        <taxon>Viridiplantae</taxon>
        <taxon>Streptophyta</taxon>
        <taxon>Embryophyta</taxon>
        <taxon>Tracheophyta</taxon>
        <taxon>Spermatophyta</taxon>
        <taxon>Magnoliopsida</taxon>
        <taxon>eudicotyledons</taxon>
        <taxon>Gunneridae</taxon>
        <taxon>Pentapetalae</taxon>
        <taxon>rosids</taxon>
        <taxon>malvids</taxon>
        <taxon>Malvales</taxon>
        <taxon>Malvaceae</taxon>
        <taxon>Malvoideae</taxon>
        <taxon>Hibiscus</taxon>
    </lineage>
</organism>
<proteinExistence type="predicted"/>
<evidence type="ECO:0000313" key="3">
    <source>
        <dbReference type="Proteomes" id="UP001472677"/>
    </source>
</evidence>
<name>A0ABR2DGZ5_9ROSI</name>
<protein>
    <submittedName>
        <fullName evidence="2">Uncharacterized protein</fullName>
    </submittedName>
</protein>
<feature type="region of interest" description="Disordered" evidence="1">
    <location>
        <begin position="1"/>
        <end position="30"/>
    </location>
</feature>
<evidence type="ECO:0000256" key="1">
    <source>
        <dbReference type="SAM" id="MobiDB-lite"/>
    </source>
</evidence>
<gene>
    <name evidence="2" type="ORF">V6N12_043994</name>
</gene>
<dbReference type="EMBL" id="JBBPBM010000028">
    <property type="protein sequence ID" value="KAK8537848.1"/>
    <property type="molecule type" value="Genomic_DNA"/>
</dbReference>
<accession>A0ABR2DGZ5</accession>
<sequence>MQAPNRKRRVAQLRKPVPVEDEREKTKVGKQGSHFAVLGTDIVGGDTVATYTVEQRREVVINAGSSASAKGKKMGDTRVGSSKEAVGGRIHYVMSMQDSLDALGRIAPATTMKHQRLSVQANKENGKAGNLDKNDKIVDLKGTIVRAKPLLNASNHTIVHVIE</sequence>
<feature type="compositionally biased region" description="Basic and acidic residues" evidence="1">
    <location>
        <begin position="17"/>
        <end position="27"/>
    </location>
</feature>
<feature type="compositionally biased region" description="Basic residues" evidence="1">
    <location>
        <begin position="1"/>
        <end position="12"/>
    </location>
</feature>